<feature type="region of interest" description="Disordered" evidence="1">
    <location>
        <begin position="66"/>
        <end position="158"/>
    </location>
</feature>
<name>A0A8H6IZY6_9PEZI</name>
<dbReference type="Proteomes" id="UP000639643">
    <property type="component" value="Unassembled WGS sequence"/>
</dbReference>
<gene>
    <name evidence="2" type="ORF">CMUS01_15073</name>
</gene>
<protein>
    <submittedName>
        <fullName evidence="2">Uncharacterized protein</fullName>
    </submittedName>
</protein>
<proteinExistence type="predicted"/>
<dbReference type="EMBL" id="WIGM01001194">
    <property type="protein sequence ID" value="KAF6803511.1"/>
    <property type="molecule type" value="Genomic_DNA"/>
</dbReference>
<reference evidence="2" key="1">
    <citation type="journal article" date="2020" name="Phytopathology">
        <title>Genome Sequence Resources of Colletotrichum truncatum, C. plurivorum, C. musicola, and C. sojae: Four Species Pathogenic to Soybean (Glycine max).</title>
        <authorList>
            <person name="Rogerio F."/>
            <person name="Boufleur T.R."/>
            <person name="Ciampi-Guillardi M."/>
            <person name="Sukno S.A."/>
            <person name="Thon M.R."/>
            <person name="Massola Junior N.S."/>
            <person name="Baroncelli R."/>
        </authorList>
    </citation>
    <scope>NUCLEOTIDE SEQUENCE</scope>
    <source>
        <strain evidence="2">LFN0074</strain>
    </source>
</reference>
<feature type="compositionally biased region" description="Polar residues" evidence="1">
    <location>
        <begin position="147"/>
        <end position="156"/>
    </location>
</feature>
<accession>A0A8H6IZY6</accession>
<evidence type="ECO:0000256" key="1">
    <source>
        <dbReference type="SAM" id="MobiDB-lite"/>
    </source>
</evidence>
<feature type="compositionally biased region" description="Basic and acidic residues" evidence="1">
    <location>
        <begin position="68"/>
        <end position="85"/>
    </location>
</feature>
<organism evidence="2 3">
    <name type="scientific">Colletotrichum musicola</name>
    <dbReference type="NCBI Taxonomy" id="2175873"/>
    <lineage>
        <taxon>Eukaryota</taxon>
        <taxon>Fungi</taxon>
        <taxon>Dikarya</taxon>
        <taxon>Ascomycota</taxon>
        <taxon>Pezizomycotina</taxon>
        <taxon>Sordariomycetes</taxon>
        <taxon>Hypocreomycetidae</taxon>
        <taxon>Glomerellales</taxon>
        <taxon>Glomerellaceae</taxon>
        <taxon>Colletotrichum</taxon>
        <taxon>Colletotrichum orchidearum species complex</taxon>
    </lineage>
</organism>
<keyword evidence="3" id="KW-1185">Reference proteome</keyword>
<comment type="caution">
    <text evidence="2">The sequence shown here is derived from an EMBL/GenBank/DDBJ whole genome shotgun (WGS) entry which is preliminary data.</text>
</comment>
<sequence length="180" mass="20290">MSAESLHELSYSVIERIEAVGALCFTDRARLQAVDGGSGRKIETYSNIGTWQEATKHLQVQLRNSTYESERMRTRETDEAERRGETVGMQNQIWWQAPTEPKQEDTKQGIQRQGKQEWRKRKKKEQEGTLQQRQTTHRIDSAARNLETASLDSTAGRSGASRLVVDASAVGQTLLSGHSC</sequence>
<dbReference type="AlphaFoldDB" id="A0A8H6IZY6"/>
<evidence type="ECO:0000313" key="2">
    <source>
        <dbReference type="EMBL" id="KAF6803511.1"/>
    </source>
</evidence>
<evidence type="ECO:0000313" key="3">
    <source>
        <dbReference type="Proteomes" id="UP000639643"/>
    </source>
</evidence>